<dbReference type="InterPro" id="IPR025997">
    <property type="entry name" value="SBP_2_dom"/>
</dbReference>
<dbReference type="PROSITE" id="PS51257">
    <property type="entry name" value="PROKAR_LIPOPROTEIN"/>
    <property type="match status" value="1"/>
</dbReference>
<comment type="caution">
    <text evidence="6">The sequence shown here is derived from an EMBL/GenBank/DDBJ whole genome shotgun (WGS) entry which is preliminary data.</text>
</comment>
<dbReference type="CDD" id="cd01536">
    <property type="entry name" value="PBP1_ABC_sugar_binding-like"/>
    <property type="match status" value="1"/>
</dbReference>
<dbReference type="RefSeq" id="WP_147927778.1">
    <property type="nucleotide sequence ID" value="NZ_VKAC01000012.1"/>
</dbReference>
<sequence>MRSTSRWRLAVAAGLSSLALLTAGCGTTTQAASGGGQQTVAKDDLVLVLSVINTTNPYMASMIEGAKSLSKQLGVPLKVVDSGGSSQQEISQIQAILAEGKKVALVSNTVASADAVPIINSVKQAGGYGVIWWNKPDDFTPEQVGDNFVAFQLHSGVDAGECTGKNLAESMGGKGNIVVFPGVLDSTISQQRVAGLKEALKAYPDIKILEERPANWDQQVGFKEAQGMIAKYGDQINGVWTADDAMMLGAIQAFDNAGTTSSVKFAGEGLYPPTIELMQKPGSTITAETFHRGYMASAIGLLTAYEAATGKLDVAKMTPEQRQGIFKIGCVTPSNLADYTKYDADVDGWVKDLIASGPFDAEPVPVVGAGPVKMPSE</sequence>
<organism evidence="6 7">
    <name type="scientific">Quadrisphaera setariae</name>
    <dbReference type="NCBI Taxonomy" id="2593304"/>
    <lineage>
        <taxon>Bacteria</taxon>
        <taxon>Bacillati</taxon>
        <taxon>Actinomycetota</taxon>
        <taxon>Actinomycetes</taxon>
        <taxon>Kineosporiales</taxon>
        <taxon>Kineosporiaceae</taxon>
        <taxon>Quadrisphaera</taxon>
    </lineage>
</organism>
<reference evidence="6 7" key="1">
    <citation type="submission" date="2019-07" db="EMBL/GenBank/DDBJ databases">
        <title>Quadrisphaera sp. strain DD2A genome sequencing and assembly.</title>
        <authorList>
            <person name="Kim I."/>
        </authorList>
    </citation>
    <scope>NUCLEOTIDE SEQUENCE [LARGE SCALE GENOMIC DNA]</scope>
    <source>
        <strain evidence="6 7">DD2A</strain>
    </source>
</reference>
<keyword evidence="7" id="KW-1185">Reference proteome</keyword>
<keyword evidence="3 4" id="KW-0732">Signal</keyword>
<dbReference type="PANTHER" id="PTHR46847:SF1">
    <property type="entry name" value="D-ALLOSE-BINDING PERIPLASMIC PROTEIN-RELATED"/>
    <property type="match status" value="1"/>
</dbReference>
<evidence type="ECO:0000256" key="4">
    <source>
        <dbReference type="SAM" id="SignalP"/>
    </source>
</evidence>
<dbReference type="EMBL" id="VKAC01000012">
    <property type="protein sequence ID" value="TXR52656.1"/>
    <property type="molecule type" value="Genomic_DNA"/>
</dbReference>
<accession>A0A5C8Z713</accession>
<dbReference type="GO" id="GO:0030313">
    <property type="term" value="C:cell envelope"/>
    <property type="evidence" value="ECO:0007669"/>
    <property type="project" value="UniProtKB-SubCell"/>
</dbReference>
<feature type="chain" id="PRO_5022938615" evidence="4">
    <location>
        <begin position="32"/>
        <end position="377"/>
    </location>
</feature>
<comment type="subcellular location">
    <subcellularLocation>
        <location evidence="1">Cell envelope</location>
    </subcellularLocation>
</comment>
<dbReference type="InterPro" id="IPR028082">
    <property type="entry name" value="Peripla_BP_I"/>
</dbReference>
<proteinExistence type="inferred from homology"/>
<dbReference type="Gene3D" id="3.40.50.2300">
    <property type="match status" value="2"/>
</dbReference>
<protein>
    <submittedName>
        <fullName evidence="6">Sugar ABC transporter substrate-binding protein</fullName>
    </submittedName>
</protein>
<feature type="domain" description="Periplasmic binding protein" evidence="5">
    <location>
        <begin position="48"/>
        <end position="297"/>
    </location>
</feature>
<dbReference type="Proteomes" id="UP000321234">
    <property type="component" value="Unassembled WGS sequence"/>
</dbReference>
<evidence type="ECO:0000256" key="2">
    <source>
        <dbReference type="ARBA" id="ARBA00007639"/>
    </source>
</evidence>
<comment type="similarity">
    <text evidence="2">Belongs to the bacterial solute-binding protein 2 family.</text>
</comment>
<name>A0A5C8Z713_9ACTN</name>
<dbReference type="PANTHER" id="PTHR46847">
    <property type="entry name" value="D-ALLOSE-BINDING PERIPLASMIC PROTEIN-RELATED"/>
    <property type="match status" value="1"/>
</dbReference>
<evidence type="ECO:0000313" key="6">
    <source>
        <dbReference type="EMBL" id="TXR52656.1"/>
    </source>
</evidence>
<feature type="signal peptide" evidence="4">
    <location>
        <begin position="1"/>
        <end position="31"/>
    </location>
</feature>
<dbReference type="AlphaFoldDB" id="A0A5C8Z713"/>
<dbReference type="SUPFAM" id="SSF53822">
    <property type="entry name" value="Periplasmic binding protein-like I"/>
    <property type="match status" value="1"/>
</dbReference>
<gene>
    <name evidence="6" type="ORF">FMM08_18020</name>
</gene>
<dbReference type="OrthoDB" id="1957427at2"/>
<evidence type="ECO:0000256" key="3">
    <source>
        <dbReference type="ARBA" id="ARBA00022729"/>
    </source>
</evidence>
<evidence type="ECO:0000256" key="1">
    <source>
        <dbReference type="ARBA" id="ARBA00004196"/>
    </source>
</evidence>
<dbReference type="GO" id="GO:0030246">
    <property type="term" value="F:carbohydrate binding"/>
    <property type="evidence" value="ECO:0007669"/>
    <property type="project" value="UniProtKB-ARBA"/>
</dbReference>
<dbReference type="Pfam" id="PF13407">
    <property type="entry name" value="Peripla_BP_4"/>
    <property type="match status" value="1"/>
</dbReference>
<evidence type="ECO:0000313" key="7">
    <source>
        <dbReference type="Proteomes" id="UP000321234"/>
    </source>
</evidence>
<evidence type="ECO:0000259" key="5">
    <source>
        <dbReference type="Pfam" id="PF13407"/>
    </source>
</evidence>